<feature type="compositionally biased region" description="Basic and acidic residues" evidence="1">
    <location>
        <begin position="137"/>
        <end position="156"/>
    </location>
</feature>
<feature type="region of interest" description="Disordered" evidence="1">
    <location>
        <begin position="624"/>
        <end position="655"/>
    </location>
</feature>
<dbReference type="InterPro" id="IPR013087">
    <property type="entry name" value="Znf_C2H2_type"/>
</dbReference>
<name>A0A9P8IBU1_9PEZI</name>
<dbReference type="AlphaFoldDB" id="A0A9P8IBU1"/>
<proteinExistence type="predicted"/>
<dbReference type="EMBL" id="JAGHQL010000051">
    <property type="protein sequence ID" value="KAH0542563.1"/>
    <property type="molecule type" value="Genomic_DNA"/>
</dbReference>
<reference evidence="3" key="1">
    <citation type="submission" date="2021-03" db="EMBL/GenBank/DDBJ databases">
        <title>Comparative genomics and phylogenomic investigation of the class Geoglossomycetes provide insights into ecological specialization and systematics.</title>
        <authorList>
            <person name="Melie T."/>
            <person name="Pirro S."/>
            <person name="Miller A.N."/>
            <person name="Quandt A."/>
        </authorList>
    </citation>
    <scope>NUCLEOTIDE SEQUENCE</scope>
    <source>
        <strain evidence="3">GBOQ0MN5Z8</strain>
    </source>
</reference>
<feature type="domain" description="C2H2-type" evidence="2">
    <location>
        <begin position="598"/>
        <end position="623"/>
    </location>
</feature>
<feature type="compositionally biased region" description="Basic and acidic residues" evidence="1">
    <location>
        <begin position="624"/>
        <end position="634"/>
    </location>
</feature>
<evidence type="ECO:0000256" key="1">
    <source>
        <dbReference type="SAM" id="MobiDB-lite"/>
    </source>
</evidence>
<feature type="compositionally biased region" description="Basic and acidic residues" evidence="1">
    <location>
        <begin position="196"/>
        <end position="217"/>
    </location>
</feature>
<feature type="compositionally biased region" description="Basic and acidic residues" evidence="1">
    <location>
        <begin position="224"/>
        <end position="234"/>
    </location>
</feature>
<feature type="compositionally biased region" description="Acidic residues" evidence="1">
    <location>
        <begin position="157"/>
        <end position="167"/>
    </location>
</feature>
<accession>A0A9P8IBU1</accession>
<keyword evidence="4" id="KW-1185">Reference proteome</keyword>
<dbReference type="SUPFAM" id="SSF57667">
    <property type="entry name" value="beta-beta-alpha zinc fingers"/>
    <property type="match status" value="1"/>
</dbReference>
<evidence type="ECO:0000313" key="4">
    <source>
        <dbReference type="Proteomes" id="UP000698800"/>
    </source>
</evidence>
<dbReference type="InterPro" id="IPR036236">
    <property type="entry name" value="Znf_C2H2_sf"/>
</dbReference>
<feature type="compositionally biased region" description="Polar residues" evidence="1">
    <location>
        <begin position="254"/>
        <end position="286"/>
    </location>
</feature>
<organism evidence="3 4">
    <name type="scientific">Glutinoglossum americanum</name>
    <dbReference type="NCBI Taxonomy" id="1670608"/>
    <lineage>
        <taxon>Eukaryota</taxon>
        <taxon>Fungi</taxon>
        <taxon>Dikarya</taxon>
        <taxon>Ascomycota</taxon>
        <taxon>Pezizomycotina</taxon>
        <taxon>Geoglossomycetes</taxon>
        <taxon>Geoglossales</taxon>
        <taxon>Geoglossaceae</taxon>
        <taxon>Glutinoglossum</taxon>
    </lineage>
</organism>
<comment type="caution">
    <text evidence="3">The sequence shown here is derived from an EMBL/GenBank/DDBJ whole genome shotgun (WGS) entry which is preliminary data.</text>
</comment>
<feature type="compositionally biased region" description="Basic residues" evidence="1">
    <location>
        <begin position="76"/>
        <end position="89"/>
    </location>
</feature>
<dbReference type="OrthoDB" id="191037at2759"/>
<dbReference type="Proteomes" id="UP000698800">
    <property type="component" value="Unassembled WGS sequence"/>
</dbReference>
<feature type="compositionally biased region" description="Pro residues" evidence="1">
    <location>
        <begin position="304"/>
        <end position="313"/>
    </location>
</feature>
<dbReference type="SMART" id="SM00355">
    <property type="entry name" value="ZnF_C2H2"/>
    <property type="match status" value="3"/>
</dbReference>
<feature type="domain" description="C2H2-type" evidence="2">
    <location>
        <begin position="533"/>
        <end position="558"/>
    </location>
</feature>
<evidence type="ECO:0000313" key="3">
    <source>
        <dbReference type="EMBL" id="KAH0542563.1"/>
    </source>
</evidence>
<protein>
    <recommendedName>
        <fullName evidence="2">C2H2-type domain-containing protein</fullName>
    </recommendedName>
</protein>
<sequence length="655" mass="70971">MVSLVASAAPQPTTISEFSCCIEALATDRGQEDALNLSPRLQPTVPNLNRSPSPQRFVSQQQTAILHQSVSPPSSKHSKKLRSNRRRKTQPSQGDAVLVGFLGGHKHPDTARRAGDEALPSYSESSETEDTDEDMDGDHQSDMDAEHHDGEHHDGEQQDGEQQNDLDGELRNVASQALEKLPGEADPDVKAPGGPEIKEEKHKNLPEHIQSDMERNESVNGNSESEHNRMDVDPKVSDAAVSSLLALKSPNIPPSTISTAAPQNYTQSNSPTNGNLKSEPATSPTLHNFAISPYSSTLPAITSMPPPNSPPQPGSTAASHGERPNLPPLHSHLNQLAEAAEKESTQPFDVRTNGAGTGPRPPFPSVVVGAARSPPTAQAGLAGSGRPRVQYMTTREQHKYMQNQQQPNHYPSSGQYSQAQTSPVSVYSETSPQEAFPHGRELPSPPPGPGAPVSHPYWFSRRSSQTSVDGQPFAPAPQPESSYPPPPTTDSSTPASMGGTPRDHRMSIDETPHPTPTASLTPQQAGPPPVGGFRCDHVGCTATPFQTQYLLNSHANVHSTNRPHYCPVKGCSRGEGGMGFKRKNEMIRHGLVHDSPGYVCPFCPDREHKYPRPDNLQRHVRVHHVDKDKDDPSLREVLAQRPEGGNRGRRRRLGT</sequence>
<feature type="compositionally biased region" description="Polar residues" evidence="1">
    <location>
        <begin position="39"/>
        <end position="68"/>
    </location>
</feature>
<dbReference type="Gene3D" id="3.30.160.60">
    <property type="entry name" value="Classic Zinc Finger"/>
    <property type="match status" value="1"/>
</dbReference>
<feature type="compositionally biased region" description="Basic and acidic residues" evidence="1">
    <location>
        <begin position="106"/>
        <end position="116"/>
    </location>
</feature>
<feature type="domain" description="C2H2-type" evidence="2">
    <location>
        <begin position="564"/>
        <end position="593"/>
    </location>
</feature>
<feature type="compositionally biased region" description="Pro residues" evidence="1">
    <location>
        <begin position="474"/>
        <end position="488"/>
    </location>
</feature>
<feature type="compositionally biased region" description="Basic and acidic residues" evidence="1">
    <location>
        <begin position="501"/>
        <end position="512"/>
    </location>
</feature>
<evidence type="ECO:0000259" key="2">
    <source>
        <dbReference type="SMART" id="SM00355"/>
    </source>
</evidence>
<feature type="compositionally biased region" description="Polar residues" evidence="1">
    <location>
        <begin position="400"/>
        <end position="433"/>
    </location>
</feature>
<feature type="region of interest" description="Disordered" evidence="1">
    <location>
        <begin position="247"/>
        <end position="529"/>
    </location>
</feature>
<feature type="region of interest" description="Disordered" evidence="1">
    <location>
        <begin position="33"/>
        <end position="234"/>
    </location>
</feature>
<feature type="compositionally biased region" description="Acidic residues" evidence="1">
    <location>
        <begin position="126"/>
        <end position="136"/>
    </location>
</feature>
<gene>
    <name evidence="3" type="ORF">FGG08_003068</name>
</gene>